<dbReference type="AlphaFoldDB" id="A0A9P8Q201"/>
<dbReference type="Proteomes" id="UP000774326">
    <property type="component" value="Unassembled WGS sequence"/>
</dbReference>
<reference evidence="1" key="1">
    <citation type="journal article" date="2021" name="Open Biol.">
        <title>Shared evolutionary footprints suggest mitochondrial oxidative damage underlies multiple complex I losses in fungi.</title>
        <authorList>
            <person name="Schikora-Tamarit M.A."/>
            <person name="Marcet-Houben M."/>
            <person name="Nosek J."/>
            <person name="Gabaldon T."/>
        </authorList>
    </citation>
    <scope>NUCLEOTIDE SEQUENCE</scope>
    <source>
        <strain evidence="1">CBS2887</strain>
    </source>
</reference>
<comment type="caution">
    <text evidence="1">The sequence shown here is derived from an EMBL/GenBank/DDBJ whole genome shotgun (WGS) entry which is preliminary data.</text>
</comment>
<protein>
    <submittedName>
        <fullName evidence="1">Uncharacterized protein</fullName>
    </submittedName>
</protein>
<proteinExistence type="predicted"/>
<gene>
    <name evidence="1" type="ORF">WICPIJ_006468</name>
</gene>
<name>A0A9P8Q201_WICPI</name>
<evidence type="ECO:0000313" key="2">
    <source>
        <dbReference type="Proteomes" id="UP000774326"/>
    </source>
</evidence>
<keyword evidence="2" id="KW-1185">Reference proteome</keyword>
<evidence type="ECO:0000313" key="1">
    <source>
        <dbReference type="EMBL" id="KAH3682556.1"/>
    </source>
</evidence>
<reference evidence="1" key="2">
    <citation type="submission" date="2021-01" db="EMBL/GenBank/DDBJ databases">
        <authorList>
            <person name="Schikora-Tamarit M.A."/>
        </authorList>
    </citation>
    <scope>NUCLEOTIDE SEQUENCE</scope>
    <source>
        <strain evidence="1">CBS2887</strain>
    </source>
</reference>
<organism evidence="1 2">
    <name type="scientific">Wickerhamomyces pijperi</name>
    <name type="common">Yeast</name>
    <name type="synonym">Pichia pijperi</name>
    <dbReference type="NCBI Taxonomy" id="599730"/>
    <lineage>
        <taxon>Eukaryota</taxon>
        <taxon>Fungi</taxon>
        <taxon>Dikarya</taxon>
        <taxon>Ascomycota</taxon>
        <taxon>Saccharomycotina</taxon>
        <taxon>Saccharomycetes</taxon>
        <taxon>Phaffomycetales</taxon>
        <taxon>Wickerhamomycetaceae</taxon>
        <taxon>Wickerhamomyces</taxon>
    </lineage>
</organism>
<accession>A0A9P8Q201</accession>
<sequence length="76" mass="8020">MTSWSSVKNNGIASSIPGIEEVKSPIIPEIGSLGSIEADKSCMLEEGSISIQDRLSIPVTFLASLPNFSPKASDKL</sequence>
<dbReference type="EMBL" id="JAEUBG010003613">
    <property type="protein sequence ID" value="KAH3682556.1"/>
    <property type="molecule type" value="Genomic_DNA"/>
</dbReference>